<comment type="caution">
    <text evidence="3">The sequence shown here is derived from an EMBL/GenBank/DDBJ whole genome shotgun (WGS) entry which is preliminary data.</text>
</comment>
<proteinExistence type="predicted"/>
<dbReference type="InterPro" id="IPR055768">
    <property type="entry name" value="DUF7344"/>
</dbReference>
<evidence type="ECO:0000256" key="1">
    <source>
        <dbReference type="SAM" id="Phobius"/>
    </source>
</evidence>
<dbReference type="EMBL" id="BAAADQ010000002">
    <property type="protein sequence ID" value="GAA0534913.1"/>
    <property type="molecule type" value="Genomic_DNA"/>
</dbReference>
<reference evidence="3" key="1">
    <citation type="journal article" date="2014" name="Int. J. Syst. Evol. Microbiol.">
        <title>Complete genome sequence of Corynebacterium casei LMG S-19264T (=DSM 44701T), isolated from a smear-ripened cheese.</title>
        <authorList>
            <consortium name="US DOE Joint Genome Institute (JGI-PGF)"/>
            <person name="Walter F."/>
            <person name="Albersmeier A."/>
            <person name="Kalinowski J."/>
            <person name="Ruckert C."/>
        </authorList>
    </citation>
    <scope>NUCLEOTIDE SEQUENCE</scope>
    <source>
        <strain evidence="3">JCM 14265</strain>
    </source>
</reference>
<feature type="transmembrane region" description="Helical" evidence="1">
    <location>
        <begin position="154"/>
        <end position="176"/>
    </location>
</feature>
<accession>A0AAV3SPT6</accession>
<dbReference type="InterPro" id="IPR036388">
    <property type="entry name" value="WH-like_DNA-bd_sf"/>
</dbReference>
<gene>
    <name evidence="3" type="ORF">GCM10008994_07310</name>
</gene>
<evidence type="ECO:0000313" key="4">
    <source>
        <dbReference type="Proteomes" id="UP001501425"/>
    </source>
</evidence>
<dbReference type="Pfam" id="PF24035">
    <property type="entry name" value="DUF7344"/>
    <property type="match status" value="1"/>
</dbReference>
<keyword evidence="1" id="KW-0472">Membrane</keyword>
<keyword evidence="1" id="KW-1133">Transmembrane helix</keyword>
<dbReference type="Gene3D" id="1.10.10.10">
    <property type="entry name" value="Winged helix-like DNA-binding domain superfamily/Winged helix DNA-binding domain"/>
    <property type="match status" value="1"/>
</dbReference>
<keyword evidence="1" id="KW-0812">Transmembrane</keyword>
<organism evidence="3 4">
    <name type="scientific">Halorubrum ejinorense</name>
    <dbReference type="NCBI Taxonomy" id="425309"/>
    <lineage>
        <taxon>Archaea</taxon>
        <taxon>Methanobacteriati</taxon>
        <taxon>Methanobacteriota</taxon>
        <taxon>Stenosarchaea group</taxon>
        <taxon>Halobacteria</taxon>
        <taxon>Halobacteriales</taxon>
        <taxon>Haloferacaceae</taxon>
        <taxon>Halorubrum</taxon>
    </lineage>
</organism>
<protein>
    <recommendedName>
        <fullName evidence="2">DUF7344 domain-containing protein</fullName>
    </recommendedName>
</protein>
<feature type="transmembrane region" description="Helical" evidence="1">
    <location>
        <begin position="130"/>
        <end position="148"/>
    </location>
</feature>
<evidence type="ECO:0000313" key="3">
    <source>
        <dbReference type="EMBL" id="GAA0534913.1"/>
    </source>
</evidence>
<dbReference type="Proteomes" id="UP001501425">
    <property type="component" value="Unassembled WGS sequence"/>
</dbReference>
<name>A0AAV3SPT6_9EURY</name>
<feature type="domain" description="DUF7344" evidence="2">
    <location>
        <begin position="23"/>
        <end position="101"/>
    </location>
</feature>
<dbReference type="AlphaFoldDB" id="A0AAV3SPT6"/>
<evidence type="ECO:0000259" key="2">
    <source>
        <dbReference type="Pfam" id="PF24035"/>
    </source>
</evidence>
<reference evidence="3" key="2">
    <citation type="submission" date="2023-12" db="EMBL/GenBank/DDBJ databases">
        <authorList>
            <person name="Sun Q."/>
            <person name="Inoue M."/>
        </authorList>
    </citation>
    <scope>NUCLEOTIDE SEQUENCE</scope>
    <source>
        <strain evidence="3">JCM 14265</strain>
    </source>
</reference>
<sequence>MTPPPTDKMTETRENGLSQDELFSLLSNPRRRFILQYLNRNREGIRLQALATEVAAWENETDPDDLTDKQEKRLYVSLHQTHIPKLEEAGIVEYDGDSGEIRLTDRGTDVNRYLDADAPGGEEPRQWGRYYLLIALFGVVVFGLVTLGDGSVGQTGVIVIGVAWALLVALALYQYVGTERGGN</sequence>